<keyword evidence="2" id="KW-1133">Transmembrane helix</keyword>
<reference evidence="4" key="1">
    <citation type="submission" date="2016-10" db="EMBL/GenBank/DDBJ databases">
        <title>Sequence of Gallionella enrichment culture.</title>
        <authorList>
            <person name="Poehlein A."/>
            <person name="Muehling M."/>
            <person name="Daniel R."/>
        </authorList>
    </citation>
    <scope>NUCLEOTIDE SEQUENCE</scope>
</reference>
<dbReference type="Pfam" id="PF02518">
    <property type="entry name" value="HATPase_c"/>
    <property type="match status" value="1"/>
</dbReference>
<dbReference type="SUPFAM" id="SSF47384">
    <property type="entry name" value="Homodimeric domain of signal transducing histidine kinase"/>
    <property type="match status" value="1"/>
</dbReference>
<protein>
    <submittedName>
        <fullName evidence="4">Sensor protein ZraS</fullName>
        <ecNumber evidence="4">2.7.13.3</ecNumber>
    </submittedName>
</protein>
<dbReference type="InterPro" id="IPR003594">
    <property type="entry name" value="HATPase_dom"/>
</dbReference>
<organism evidence="4">
    <name type="scientific">mine drainage metagenome</name>
    <dbReference type="NCBI Taxonomy" id="410659"/>
    <lineage>
        <taxon>unclassified sequences</taxon>
        <taxon>metagenomes</taxon>
        <taxon>ecological metagenomes</taxon>
    </lineage>
</organism>
<name>A0A1J5S0A6_9ZZZZ</name>
<proteinExistence type="predicted"/>
<evidence type="ECO:0000256" key="1">
    <source>
        <dbReference type="ARBA" id="ARBA00022553"/>
    </source>
</evidence>
<dbReference type="InterPro" id="IPR004358">
    <property type="entry name" value="Sig_transdc_His_kin-like_C"/>
</dbReference>
<gene>
    <name evidence="4" type="primary">zraS_17</name>
    <name evidence="4" type="ORF">GALL_164850</name>
</gene>
<dbReference type="Gene3D" id="1.10.287.130">
    <property type="match status" value="1"/>
</dbReference>
<dbReference type="InterPro" id="IPR036890">
    <property type="entry name" value="HATPase_C_sf"/>
</dbReference>
<dbReference type="SUPFAM" id="SSF55874">
    <property type="entry name" value="ATPase domain of HSP90 chaperone/DNA topoisomerase II/histidine kinase"/>
    <property type="match status" value="1"/>
</dbReference>
<keyword evidence="1" id="KW-0597">Phosphoprotein</keyword>
<evidence type="ECO:0000259" key="3">
    <source>
        <dbReference type="PROSITE" id="PS50109"/>
    </source>
</evidence>
<dbReference type="Gene3D" id="3.30.565.10">
    <property type="entry name" value="Histidine kinase-like ATPase, C-terminal domain"/>
    <property type="match status" value="1"/>
</dbReference>
<sequence>MIEITRSEMQQNILMGLVVLIMLGALWFLYDKTQAVDLSEQNEVMGLLNQVKDADSRWDTEVQRARIDLYSQDAPFVRADSGDKALRDITRFAGLTSSKVLRTGLPELRSAIQRKADLVQLFIAENRSNKAVLQELVKTAAEINAQLRVRKSSPDRMLVLGQLNEVAAQYFLHGTPGQRTGLQEAAAQLVSLQITGEERAGIEKAVQTLLEQVPVELDHFAQLERLSTGPRLINLTLSFNNELEQMLQEKERYRVYLIYYASALLILLMYAGVRLRTANQTLEHRVDERTRELSAALQHLKESELQLIQSEKMSSLGQMVAGVAHEINTPLAYVKNSLGQVSEQLPGIGNALDHCDKLLEFLEAGNDPEGLSREFQKAAEQLGMLKQQHVIQELSGLVKDGLFGTGQVSEIVGNLKNFSRLDRSKVSHSNLNESLSNTLLLAKHLLKSVTVNKNFGEIPDITCAPSQINQVFLNLITNAVQAMPEERGSITLTSRKEGEGVAVDVEDDGSGIPPEVMSKIFDPFFTTKEIGKGTGLGLSISYKIIQEHGGKISVESKPGHGTKFTVWLPLTPPAEANLES</sequence>
<comment type="caution">
    <text evidence="4">The sequence shown here is derived from an EMBL/GenBank/DDBJ whole genome shotgun (WGS) entry which is preliminary data.</text>
</comment>
<keyword evidence="2" id="KW-0812">Transmembrane</keyword>
<dbReference type="CDD" id="cd00082">
    <property type="entry name" value="HisKA"/>
    <property type="match status" value="1"/>
</dbReference>
<dbReference type="PROSITE" id="PS50109">
    <property type="entry name" value="HIS_KIN"/>
    <property type="match status" value="1"/>
</dbReference>
<dbReference type="PANTHER" id="PTHR43065:SF50">
    <property type="entry name" value="HISTIDINE KINASE"/>
    <property type="match status" value="1"/>
</dbReference>
<evidence type="ECO:0000313" key="4">
    <source>
        <dbReference type="EMBL" id="OIR01395.1"/>
    </source>
</evidence>
<feature type="transmembrane region" description="Helical" evidence="2">
    <location>
        <begin position="12"/>
        <end position="30"/>
    </location>
</feature>
<dbReference type="InterPro" id="IPR045812">
    <property type="entry name" value="DAHL"/>
</dbReference>
<dbReference type="InterPro" id="IPR036097">
    <property type="entry name" value="HisK_dim/P_sf"/>
</dbReference>
<dbReference type="AlphaFoldDB" id="A0A1J5S0A6"/>
<dbReference type="PANTHER" id="PTHR43065">
    <property type="entry name" value="SENSOR HISTIDINE KINASE"/>
    <property type="match status" value="1"/>
</dbReference>
<dbReference type="GO" id="GO:0000155">
    <property type="term" value="F:phosphorelay sensor kinase activity"/>
    <property type="evidence" value="ECO:0007669"/>
    <property type="project" value="InterPro"/>
</dbReference>
<feature type="transmembrane region" description="Helical" evidence="2">
    <location>
        <begin position="253"/>
        <end position="273"/>
    </location>
</feature>
<keyword evidence="4" id="KW-0808">Transferase</keyword>
<dbReference type="Pfam" id="PF19443">
    <property type="entry name" value="DAHL"/>
    <property type="match status" value="1"/>
</dbReference>
<keyword evidence="2" id="KW-0472">Membrane</keyword>
<evidence type="ECO:0000256" key="2">
    <source>
        <dbReference type="SAM" id="Phobius"/>
    </source>
</evidence>
<feature type="domain" description="Histidine kinase" evidence="3">
    <location>
        <begin position="322"/>
        <end position="572"/>
    </location>
</feature>
<accession>A0A1J5S0A6</accession>
<dbReference type="PRINTS" id="PR00344">
    <property type="entry name" value="BCTRLSENSOR"/>
</dbReference>
<dbReference type="EMBL" id="MLJW01000084">
    <property type="protein sequence ID" value="OIR01395.1"/>
    <property type="molecule type" value="Genomic_DNA"/>
</dbReference>
<dbReference type="SMART" id="SM00387">
    <property type="entry name" value="HATPase_c"/>
    <property type="match status" value="1"/>
</dbReference>
<dbReference type="InterPro" id="IPR005467">
    <property type="entry name" value="His_kinase_dom"/>
</dbReference>
<dbReference type="InterPro" id="IPR003661">
    <property type="entry name" value="HisK_dim/P_dom"/>
</dbReference>
<dbReference type="EC" id="2.7.13.3" evidence="4"/>